<organism evidence="1 2">
    <name type="scientific">Acacia crassicarpa</name>
    <name type="common">northern wattle</name>
    <dbReference type="NCBI Taxonomy" id="499986"/>
    <lineage>
        <taxon>Eukaryota</taxon>
        <taxon>Viridiplantae</taxon>
        <taxon>Streptophyta</taxon>
        <taxon>Embryophyta</taxon>
        <taxon>Tracheophyta</taxon>
        <taxon>Spermatophyta</taxon>
        <taxon>Magnoliopsida</taxon>
        <taxon>eudicotyledons</taxon>
        <taxon>Gunneridae</taxon>
        <taxon>Pentapetalae</taxon>
        <taxon>rosids</taxon>
        <taxon>fabids</taxon>
        <taxon>Fabales</taxon>
        <taxon>Fabaceae</taxon>
        <taxon>Caesalpinioideae</taxon>
        <taxon>mimosoid clade</taxon>
        <taxon>Acacieae</taxon>
        <taxon>Acacia</taxon>
    </lineage>
</organism>
<dbReference type="PANTHER" id="PTHR32487">
    <property type="entry name" value="3-OXO-DELTA(4,5)-STEROID 5-BETA-REDUCTASE"/>
    <property type="match status" value="1"/>
</dbReference>
<accession>A0AAE1MMC5</accession>
<dbReference type="EMBL" id="JAWXYG010000008">
    <property type="protein sequence ID" value="KAK4265856.1"/>
    <property type="molecule type" value="Genomic_DNA"/>
</dbReference>
<dbReference type="Gene3D" id="3.40.50.720">
    <property type="entry name" value="NAD(P)-binding Rossmann-like Domain"/>
    <property type="match status" value="1"/>
</dbReference>
<protein>
    <submittedName>
        <fullName evidence="1">Uncharacterized protein</fullName>
    </submittedName>
</protein>
<gene>
    <name evidence="1" type="ORF">QN277_026851</name>
</gene>
<dbReference type="AlphaFoldDB" id="A0AAE1MMC5"/>
<sequence>MTDAGVLADQHVWAAVTAKAKNEAFNCTNGDVFTWKKMWKVLSEEFKVEFVEYKEEDEFDIVEMMSKKGPVWEEIVEKHGLYKTKLEEIARYLPCRLVSNFEFQHVSSMNKSKEYGFFGFADSFKSVRFWVARLRHMKIIP</sequence>
<dbReference type="PANTHER" id="PTHR32487:SF13">
    <property type="entry name" value="LOW QUALITY PROTEIN: IRIDOID SYNTHASE-LIKE"/>
    <property type="match status" value="1"/>
</dbReference>
<reference evidence="1" key="1">
    <citation type="submission" date="2023-10" db="EMBL/GenBank/DDBJ databases">
        <title>Chromosome-level genome of the transformable northern wattle, Acacia crassicarpa.</title>
        <authorList>
            <person name="Massaro I."/>
            <person name="Sinha N.R."/>
            <person name="Poethig S."/>
            <person name="Leichty A.R."/>
        </authorList>
    </citation>
    <scope>NUCLEOTIDE SEQUENCE</scope>
    <source>
        <strain evidence="1">Acra3RX</strain>
        <tissue evidence="1">Leaf</tissue>
    </source>
</reference>
<evidence type="ECO:0000313" key="2">
    <source>
        <dbReference type="Proteomes" id="UP001293593"/>
    </source>
</evidence>
<dbReference type="Proteomes" id="UP001293593">
    <property type="component" value="Unassembled WGS sequence"/>
</dbReference>
<keyword evidence="2" id="KW-1185">Reference proteome</keyword>
<proteinExistence type="predicted"/>
<evidence type="ECO:0000313" key="1">
    <source>
        <dbReference type="EMBL" id="KAK4265856.1"/>
    </source>
</evidence>
<comment type="caution">
    <text evidence="1">The sequence shown here is derived from an EMBL/GenBank/DDBJ whole genome shotgun (WGS) entry which is preliminary data.</text>
</comment>
<name>A0AAE1MMC5_9FABA</name>